<feature type="compositionally biased region" description="Basic residues" evidence="5">
    <location>
        <begin position="57"/>
        <end position="72"/>
    </location>
</feature>
<protein>
    <submittedName>
        <fullName evidence="6">Uncharacterized protein</fullName>
    </submittedName>
</protein>
<evidence type="ECO:0000256" key="5">
    <source>
        <dbReference type="SAM" id="MobiDB-lite"/>
    </source>
</evidence>
<evidence type="ECO:0000313" key="7">
    <source>
        <dbReference type="Proteomes" id="UP000298652"/>
    </source>
</evidence>
<keyword evidence="7" id="KW-1185">Reference proteome</keyword>
<dbReference type="Gramene" id="TKW26623">
    <property type="protein sequence ID" value="TKW26623"/>
    <property type="gene ID" value="SEVIR_3G202500v2"/>
</dbReference>
<evidence type="ECO:0000256" key="4">
    <source>
        <dbReference type="ARBA" id="ARBA00023242"/>
    </source>
</evidence>
<reference evidence="6" key="1">
    <citation type="submission" date="2019-03" db="EMBL/GenBank/DDBJ databases">
        <title>WGS assembly of Setaria viridis.</title>
        <authorList>
            <person name="Huang P."/>
            <person name="Jenkins J."/>
            <person name="Grimwood J."/>
            <person name="Barry K."/>
            <person name="Healey A."/>
            <person name="Mamidi S."/>
            <person name="Sreedasyam A."/>
            <person name="Shu S."/>
            <person name="Feldman M."/>
            <person name="Wu J."/>
            <person name="Yu Y."/>
            <person name="Chen C."/>
            <person name="Johnson J."/>
            <person name="Rokhsar D."/>
            <person name="Baxter I."/>
            <person name="Schmutz J."/>
            <person name="Brutnell T."/>
            <person name="Kellogg E."/>
        </authorList>
    </citation>
    <scope>NUCLEOTIDE SEQUENCE [LARGE SCALE GENOMIC DNA]</scope>
</reference>
<dbReference type="CDD" id="cd11444">
    <property type="entry name" value="bHLH_AtIBH1_like"/>
    <property type="match status" value="1"/>
</dbReference>
<proteinExistence type="predicted"/>
<feature type="region of interest" description="Disordered" evidence="5">
    <location>
        <begin position="114"/>
        <end position="142"/>
    </location>
</feature>
<dbReference type="Proteomes" id="UP000298652">
    <property type="component" value="Chromosome 3"/>
</dbReference>
<keyword evidence="2" id="KW-0805">Transcription regulation</keyword>
<feature type="region of interest" description="Disordered" evidence="5">
    <location>
        <begin position="46"/>
        <end position="83"/>
    </location>
</feature>
<evidence type="ECO:0000313" key="6">
    <source>
        <dbReference type="EMBL" id="TKW26623.1"/>
    </source>
</evidence>
<name>A0A4U6VF85_SETVI</name>
<dbReference type="AlphaFoldDB" id="A0A4U6VF85"/>
<accession>A0A4U6VF85</accession>
<dbReference type="PANTHER" id="PTHR33124:SF12">
    <property type="entry name" value="TRANSCRIPTION FACTOR BHLH148"/>
    <property type="match status" value="1"/>
</dbReference>
<dbReference type="EMBL" id="CM016554">
    <property type="protein sequence ID" value="TKW26623.1"/>
    <property type="molecule type" value="Genomic_DNA"/>
</dbReference>
<dbReference type="InterPro" id="IPR044660">
    <property type="entry name" value="IBH1-like"/>
</dbReference>
<organism evidence="6 7">
    <name type="scientific">Setaria viridis</name>
    <name type="common">Green bristlegrass</name>
    <name type="synonym">Setaria italica subsp. viridis</name>
    <dbReference type="NCBI Taxonomy" id="4556"/>
    <lineage>
        <taxon>Eukaryota</taxon>
        <taxon>Viridiplantae</taxon>
        <taxon>Streptophyta</taxon>
        <taxon>Embryophyta</taxon>
        <taxon>Tracheophyta</taxon>
        <taxon>Spermatophyta</taxon>
        <taxon>Magnoliopsida</taxon>
        <taxon>Liliopsida</taxon>
        <taxon>Poales</taxon>
        <taxon>Poaceae</taxon>
        <taxon>PACMAD clade</taxon>
        <taxon>Panicoideae</taxon>
        <taxon>Panicodae</taxon>
        <taxon>Paniceae</taxon>
        <taxon>Cenchrinae</taxon>
        <taxon>Setaria</taxon>
    </lineage>
</organism>
<sequence length="277" mass="28435">MVIWRRARGSVAPAARTCTVHGRATAAAVGASPGGGPRGGGGGCTSRLHPCGDGRHTCRPRSRGGPRQHRGGRGGGGGKRGGKGGGYWMLGELLPPPPLVTIYFHRSPATSAGRLLPPPPPVTSCSRQSTAPAAAASPQLAPPPPVAAAIAMAPRMALGASPPSAGDGAYSSKLLDALRLVVRSGGRSRWSRAILAPLHQRTTSSSSRPGTSLLASKTRVLGRLVLGCRRLSSLPTLLAEVSDDYIAALQMQVRAMNQLTQGIEEVAGGVIIHIFKN</sequence>
<feature type="compositionally biased region" description="Gly residues" evidence="5">
    <location>
        <begin position="73"/>
        <end position="83"/>
    </location>
</feature>
<dbReference type="PANTHER" id="PTHR33124">
    <property type="entry name" value="TRANSCRIPTION FACTOR IBH1-LIKE 1"/>
    <property type="match status" value="1"/>
</dbReference>
<keyword evidence="3" id="KW-0804">Transcription</keyword>
<evidence type="ECO:0000256" key="2">
    <source>
        <dbReference type="ARBA" id="ARBA00023015"/>
    </source>
</evidence>
<evidence type="ECO:0000256" key="3">
    <source>
        <dbReference type="ARBA" id="ARBA00023163"/>
    </source>
</evidence>
<evidence type="ECO:0000256" key="1">
    <source>
        <dbReference type="ARBA" id="ARBA00004123"/>
    </source>
</evidence>
<dbReference type="GO" id="GO:0005634">
    <property type="term" value="C:nucleus"/>
    <property type="evidence" value="ECO:0007669"/>
    <property type="project" value="UniProtKB-SubCell"/>
</dbReference>
<dbReference type="GO" id="GO:0006355">
    <property type="term" value="P:regulation of DNA-templated transcription"/>
    <property type="evidence" value="ECO:0007669"/>
    <property type="project" value="InterPro"/>
</dbReference>
<comment type="subcellular location">
    <subcellularLocation>
        <location evidence="1">Nucleus</location>
    </subcellularLocation>
</comment>
<gene>
    <name evidence="6" type="ORF">SEVIR_3G202500v2</name>
</gene>
<keyword evidence="4" id="KW-0539">Nucleus</keyword>
<dbReference type="InterPro" id="IPR044549">
    <property type="entry name" value="bHLH_AtIBH1-like"/>
</dbReference>